<protein>
    <submittedName>
        <fullName evidence="4">Zinc finger protein 420</fullName>
    </submittedName>
</protein>
<dbReference type="PROSITE" id="PS50157">
    <property type="entry name" value="ZINC_FINGER_C2H2_2"/>
    <property type="match status" value="1"/>
</dbReference>
<evidence type="ECO:0000256" key="2">
    <source>
        <dbReference type="SAM" id="MobiDB-lite"/>
    </source>
</evidence>
<feature type="compositionally biased region" description="Polar residues" evidence="2">
    <location>
        <begin position="150"/>
        <end position="159"/>
    </location>
</feature>
<dbReference type="PROSITE" id="PS00028">
    <property type="entry name" value="ZINC_FINGER_C2H2_1"/>
    <property type="match status" value="1"/>
</dbReference>
<evidence type="ECO:0000256" key="1">
    <source>
        <dbReference type="PROSITE-ProRule" id="PRU00042"/>
    </source>
</evidence>
<dbReference type="GO" id="GO:0008270">
    <property type="term" value="F:zinc ion binding"/>
    <property type="evidence" value="ECO:0007669"/>
    <property type="project" value="UniProtKB-KW"/>
</dbReference>
<name>A0A6F9DY82_9ASCI</name>
<reference evidence="4" key="1">
    <citation type="submission" date="2020-04" db="EMBL/GenBank/DDBJ databases">
        <authorList>
            <person name="Neveu A P."/>
        </authorList>
    </citation>
    <scope>NUCLEOTIDE SEQUENCE</scope>
    <source>
        <tissue evidence="4">Whole embryo</tissue>
    </source>
</reference>
<accession>A0A6F9DY82</accession>
<sequence length="228" mass="26336">MDDNNNLGSEDSESPRLIVDFGMEELNKLLPSPNGAAKWISFNGKEYGQLSEMEMVEMLIKAEKLEKIPLLAKKYENEREKIKQNINEKKQTKVQMVDEEDDYEIPKTNKKSRKISSSEDDVEFVKETLADKKRTNNSPNKEVPSKKFKSPTQENFGSSITRKTQNVHYCPICCQLFTSILSVSRHVTKVHIRGRKCEVCGQVLSNPANLRRHQRNRHGYIFKENQSD</sequence>
<dbReference type="InterPro" id="IPR013087">
    <property type="entry name" value="Znf_C2H2_type"/>
</dbReference>
<gene>
    <name evidence="4" type="primary">Znf420-001</name>
</gene>
<keyword evidence="1" id="KW-0479">Metal-binding</keyword>
<evidence type="ECO:0000259" key="3">
    <source>
        <dbReference type="PROSITE" id="PS50157"/>
    </source>
</evidence>
<dbReference type="SUPFAM" id="SSF57667">
    <property type="entry name" value="beta-beta-alpha zinc fingers"/>
    <property type="match status" value="1"/>
</dbReference>
<feature type="compositionally biased region" description="Basic and acidic residues" evidence="2">
    <location>
        <begin position="123"/>
        <end position="134"/>
    </location>
</feature>
<dbReference type="Gene3D" id="3.30.160.60">
    <property type="entry name" value="Classic Zinc Finger"/>
    <property type="match status" value="1"/>
</dbReference>
<evidence type="ECO:0000313" key="4">
    <source>
        <dbReference type="EMBL" id="CAB3267998.1"/>
    </source>
</evidence>
<keyword evidence="1" id="KW-0862">Zinc</keyword>
<organism evidence="4">
    <name type="scientific">Phallusia mammillata</name>
    <dbReference type="NCBI Taxonomy" id="59560"/>
    <lineage>
        <taxon>Eukaryota</taxon>
        <taxon>Metazoa</taxon>
        <taxon>Chordata</taxon>
        <taxon>Tunicata</taxon>
        <taxon>Ascidiacea</taxon>
        <taxon>Phlebobranchia</taxon>
        <taxon>Ascidiidae</taxon>
        <taxon>Phallusia</taxon>
    </lineage>
</organism>
<dbReference type="AlphaFoldDB" id="A0A6F9DY82"/>
<dbReference type="InterPro" id="IPR036236">
    <property type="entry name" value="Znf_C2H2_sf"/>
</dbReference>
<dbReference type="SMART" id="SM00355">
    <property type="entry name" value="ZnF_C2H2"/>
    <property type="match status" value="2"/>
</dbReference>
<feature type="domain" description="C2H2-type" evidence="3">
    <location>
        <begin position="195"/>
        <end position="218"/>
    </location>
</feature>
<dbReference type="EMBL" id="LR792136">
    <property type="protein sequence ID" value="CAB3267998.1"/>
    <property type="molecule type" value="mRNA"/>
</dbReference>
<proteinExistence type="evidence at transcript level"/>
<keyword evidence="1" id="KW-0863">Zinc-finger</keyword>
<feature type="region of interest" description="Disordered" evidence="2">
    <location>
        <begin position="86"/>
        <end position="159"/>
    </location>
</feature>